<evidence type="ECO:0000313" key="1">
    <source>
        <dbReference type="EMBL" id="KAH9312446.1"/>
    </source>
</evidence>
<organism evidence="1 2">
    <name type="scientific">Taxus chinensis</name>
    <name type="common">Chinese yew</name>
    <name type="synonym">Taxus wallichiana var. chinensis</name>
    <dbReference type="NCBI Taxonomy" id="29808"/>
    <lineage>
        <taxon>Eukaryota</taxon>
        <taxon>Viridiplantae</taxon>
        <taxon>Streptophyta</taxon>
        <taxon>Embryophyta</taxon>
        <taxon>Tracheophyta</taxon>
        <taxon>Spermatophyta</taxon>
        <taxon>Pinopsida</taxon>
        <taxon>Pinidae</taxon>
        <taxon>Conifers II</taxon>
        <taxon>Cupressales</taxon>
        <taxon>Taxaceae</taxon>
        <taxon>Taxus</taxon>
    </lineage>
</organism>
<sequence>MALLRRFLKNSYTRFVEPSYRLNPLAALHTHGSTTLQGLNPILPWLLTPPELHSNSHPGILDLLKKSQALGLLVPEVGNFSQYYGGEATFSKLLDLVLRYAETSR</sequence>
<gene>
    <name evidence="1" type="ORF">KI387_027481</name>
</gene>
<keyword evidence="2" id="KW-1185">Reference proteome</keyword>
<feature type="non-terminal residue" evidence="1">
    <location>
        <position position="105"/>
    </location>
</feature>
<dbReference type="Proteomes" id="UP000824469">
    <property type="component" value="Unassembled WGS sequence"/>
</dbReference>
<reference evidence="1 2" key="1">
    <citation type="journal article" date="2021" name="Nat. Plants">
        <title>The Taxus genome provides insights into paclitaxel biosynthesis.</title>
        <authorList>
            <person name="Xiong X."/>
            <person name="Gou J."/>
            <person name="Liao Q."/>
            <person name="Li Y."/>
            <person name="Zhou Q."/>
            <person name="Bi G."/>
            <person name="Li C."/>
            <person name="Du R."/>
            <person name="Wang X."/>
            <person name="Sun T."/>
            <person name="Guo L."/>
            <person name="Liang H."/>
            <person name="Lu P."/>
            <person name="Wu Y."/>
            <person name="Zhang Z."/>
            <person name="Ro D.K."/>
            <person name="Shang Y."/>
            <person name="Huang S."/>
            <person name="Yan J."/>
        </authorList>
    </citation>
    <scope>NUCLEOTIDE SEQUENCE [LARGE SCALE GENOMIC DNA]</scope>
    <source>
        <strain evidence="1">Ta-2019</strain>
    </source>
</reference>
<comment type="caution">
    <text evidence="1">The sequence shown here is derived from an EMBL/GenBank/DDBJ whole genome shotgun (WGS) entry which is preliminary data.</text>
</comment>
<protein>
    <submittedName>
        <fullName evidence="1">Uncharacterized protein</fullName>
    </submittedName>
</protein>
<evidence type="ECO:0000313" key="2">
    <source>
        <dbReference type="Proteomes" id="UP000824469"/>
    </source>
</evidence>
<dbReference type="EMBL" id="JAHRHJ020000006">
    <property type="protein sequence ID" value="KAH9312446.1"/>
    <property type="molecule type" value="Genomic_DNA"/>
</dbReference>
<dbReference type="AlphaFoldDB" id="A0AA38FYG6"/>
<accession>A0AA38FYG6</accession>
<name>A0AA38FYG6_TAXCH</name>
<proteinExistence type="predicted"/>